<sequence>MSEEETTLPPASRTKIATVAARLQADGTIINGFANDEPAIKRITIKVDALLAFLTATITPIVYGNYRGLGVRSVTATSDVDYLDSVIYTVATNAVQACYAVGFTKTQKVNYGSVLHYGGRPEVDKFTMPALTALFINSFGPITRARESYRCTFVPILNKTNVDALRAAVKYDPRKEEMFRLSMQRAHYSITMSDIDINNEESSHWWTLHVVQTTPSGFTDPTHQTVYSPISFTDLDNATTLAGAILSATLYDFPGPIHTARIGPFVTHTGASTPADIPAALRDDIGFNVSPPVRLFEFEASRPATQADVIAFGPIQSNTAITNLGDPVLRNPGQALLDLDTDHRNFVRNLDKWYASQDSSKQAKSSANSTTITVPTGNKRSRSIDTRPDPVYAIKKPSDLADKVNGYSLFTVKVYYFDCVILDNFPLSRTESIITEAQSV</sequence>
<reference evidence="2" key="1">
    <citation type="submission" date="2017-04" db="EMBL/GenBank/DDBJ databases">
        <title>Unveiling RNA virosphere associated with marine microorganisms.</title>
        <authorList>
            <person name="Urayama S."/>
            <person name="Takaki Y."/>
            <person name="Nishi S."/>
            <person name="Yoshida Y."/>
            <person name="Deguchi S."/>
            <person name="Takai K."/>
            <person name="Nunoura T."/>
        </authorList>
    </citation>
    <scope>NUCLEOTIDE SEQUENCE</scope>
</reference>
<proteinExistence type="predicted"/>
<evidence type="ECO:0000256" key="1">
    <source>
        <dbReference type="SAM" id="MobiDB-lite"/>
    </source>
</evidence>
<comment type="caution">
    <text evidence="2">The sequence shown here is derived from an EMBL/GenBank/DDBJ whole genome shotgun (WGS) entry which is preliminary data.</text>
</comment>
<organism evidence="2">
    <name type="scientific">viral metagenome</name>
    <dbReference type="NCBI Taxonomy" id="1070528"/>
    <lineage>
        <taxon>unclassified sequences</taxon>
        <taxon>metagenomes</taxon>
        <taxon>organismal metagenomes</taxon>
    </lineage>
</organism>
<accession>A0A2V0RAT9</accession>
<dbReference type="EMBL" id="BDQC01000078">
    <property type="protein sequence ID" value="GBH22459.1"/>
    <property type="molecule type" value="Genomic_RNA"/>
</dbReference>
<feature type="compositionally biased region" description="Low complexity" evidence="1">
    <location>
        <begin position="359"/>
        <end position="369"/>
    </location>
</feature>
<name>A0A2V0RAT9_9ZZZZ</name>
<feature type="region of interest" description="Disordered" evidence="1">
    <location>
        <begin position="359"/>
        <end position="388"/>
    </location>
</feature>
<protein>
    <submittedName>
        <fullName evidence="2">Uncharacterized protein</fullName>
    </submittedName>
</protein>
<evidence type="ECO:0000313" key="2">
    <source>
        <dbReference type="EMBL" id="GBH22459.1"/>
    </source>
</evidence>
<dbReference type="AlphaFoldDB" id="A0A2V0RAT9"/>